<evidence type="ECO:0000256" key="1">
    <source>
        <dbReference type="SAM" id="Phobius"/>
    </source>
</evidence>
<accession>A0A7S2HMX5</accession>
<evidence type="ECO:0008006" key="3">
    <source>
        <dbReference type="Google" id="ProtNLM"/>
    </source>
</evidence>
<name>A0A7S2HMX5_9STRA</name>
<reference evidence="2" key="1">
    <citation type="submission" date="2021-01" db="EMBL/GenBank/DDBJ databases">
        <authorList>
            <person name="Corre E."/>
            <person name="Pelletier E."/>
            <person name="Niang G."/>
            <person name="Scheremetjew M."/>
            <person name="Finn R."/>
            <person name="Kale V."/>
            <person name="Holt S."/>
            <person name="Cochrane G."/>
            <person name="Meng A."/>
            <person name="Brown T."/>
            <person name="Cohen L."/>
        </authorList>
    </citation>
    <scope>NUCLEOTIDE SEQUENCE</scope>
    <source>
        <strain evidence="2">CCMP826</strain>
    </source>
</reference>
<gene>
    <name evidence="2" type="ORF">HTAM1171_LOCUS6554</name>
</gene>
<organism evidence="2">
    <name type="scientific">Helicotheca tamesis</name>
    <dbReference type="NCBI Taxonomy" id="374047"/>
    <lineage>
        <taxon>Eukaryota</taxon>
        <taxon>Sar</taxon>
        <taxon>Stramenopiles</taxon>
        <taxon>Ochrophyta</taxon>
        <taxon>Bacillariophyta</taxon>
        <taxon>Mediophyceae</taxon>
        <taxon>Lithodesmiophycidae</taxon>
        <taxon>Lithodesmiales</taxon>
        <taxon>Lithodesmiaceae</taxon>
        <taxon>Helicotheca</taxon>
    </lineage>
</organism>
<feature type="transmembrane region" description="Helical" evidence="1">
    <location>
        <begin position="89"/>
        <end position="114"/>
    </location>
</feature>
<dbReference type="AlphaFoldDB" id="A0A7S2HMX5"/>
<proteinExistence type="predicted"/>
<feature type="transmembrane region" description="Helical" evidence="1">
    <location>
        <begin position="121"/>
        <end position="141"/>
    </location>
</feature>
<sequence>MCCCCAAQACRGILAIFSVIGLCFSAVAAFSCDFLNKVEDHDFLGYSMGTTWYGIGFLGTSVHGYYGDSNVCHGWTQYEKDRLWDSSWVAGWSFALIAFSFGVLAMVASFLFCCVADTNKLYCCMICVYLFIAMCQGLSFIALSSDLIDTLDWEQGSDYHIGVGAGCSIVATIIWALCALLAGRSIDRDQMEDTGEPVVASEVVDPQNEEAIVTTTVTKMEDGSTVTETVKTFPDGSKDITTTTESPV</sequence>
<dbReference type="EMBL" id="HBGV01010635">
    <property type="protein sequence ID" value="CAD9495528.1"/>
    <property type="molecule type" value="Transcribed_RNA"/>
</dbReference>
<feature type="transmembrane region" description="Helical" evidence="1">
    <location>
        <begin position="161"/>
        <end position="182"/>
    </location>
</feature>
<keyword evidence="1" id="KW-1133">Transmembrane helix</keyword>
<feature type="transmembrane region" description="Helical" evidence="1">
    <location>
        <begin position="12"/>
        <end position="30"/>
    </location>
</feature>
<keyword evidence="1" id="KW-0472">Membrane</keyword>
<keyword evidence="1" id="KW-0812">Transmembrane</keyword>
<evidence type="ECO:0000313" key="2">
    <source>
        <dbReference type="EMBL" id="CAD9495528.1"/>
    </source>
</evidence>
<protein>
    <recommendedName>
        <fullName evidence="3">MARVEL domain-containing protein</fullName>
    </recommendedName>
</protein>